<organism evidence="4 5">
    <name type="scientific">Eubacterium ramulus</name>
    <dbReference type="NCBI Taxonomy" id="39490"/>
    <lineage>
        <taxon>Bacteria</taxon>
        <taxon>Bacillati</taxon>
        <taxon>Bacillota</taxon>
        <taxon>Clostridia</taxon>
        <taxon>Eubacteriales</taxon>
        <taxon>Eubacteriaceae</taxon>
        <taxon>Eubacterium</taxon>
    </lineage>
</organism>
<evidence type="ECO:0000313" key="4">
    <source>
        <dbReference type="EMBL" id="PWE85319.1"/>
    </source>
</evidence>
<dbReference type="Gene3D" id="1.10.10.2840">
    <property type="entry name" value="PucR C-terminal helix-turn-helix domain"/>
    <property type="match status" value="1"/>
</dbReference>
<evidence type="ECO:0000313" key="5">
    <source>
        <dbReference type="Proteomes" id="UP000245288"/>
    </source>
</evidence>
<accession>A0A2V1JMR2</accession>
<gene>
    <name evidence="4" type="ORF">LG34_16655</name>
</gene>
<dbReference type="InterPro" id="IPR041522">
    <property type="entry name" value="CdaR_GGDEF"/>
</dbReference>
<evidence type="ECO:0008006" key="6">
    <source>
        <dbReference type="Google" id="ProtNLM"/>
    </source>
</evidence>
<proteinExistence type="inferred from homology"/>
<dbReference type="InterPro" id="IPR042070">
    <property type="entry name" value="PucR_C-HTH_sf"/>
</dbReference>
<feature type="domain" description="CdaR GGDEF-like" evidence="3">
    <location>
        <begin position="299"/>
        <end position="413"/>
    </location>
</feature>
<dbReference type="RefSeq" id="WP_109216963.1">
    <property type="nucleotide sequence ID" value="NZ_JAQEGP010000002.1"/>
</dbReference>
<comment type="similarity">
    <text evidence="1">Belongs to the CdaR family.</text>
</comment>
<dbReference type="PANTHER" id="PTHR33744">
    <property type="entry name" value="CARBOHYDRATE DIACID REGULATOR"/>
    <property type="match status" value="1"/>
</dbReference>
<dbReference type="AlphaFoldDB" id="A0A2V1JMR2"/>
<dbReference type="InterPro" id="IPR051448">
    <property type="entry name" value="CdaR-like_regulators"/>
</dbReference>
<dbReference type="PANTHER" id="PTHR33744:SF1">
    <property type="entry name" value="DNA-BINDING TRANSCRIPTIONAL ACTIVATOR ADER"/>
    <property type="match status" value="1"/>
</dbReference>
<name>A0A2V1JMR2_EUBRA</name>
<evidence type="ECO:0000259" key="2">
    <source>
        <dbReference type="Pfam" id="PF13556"/>
    </source>
</evidence>
<dbReference type="Pfam" id="PF13556">
    <property type="entry name" value="HTH_30"/>
    <property type="match status" value="1"/>
</dbReference>
<reference evidence="4 5" key="1">
    <citation type="submission" date="2014-09" db="EMBL/GenBank/DDBJ databases">
        <title>Butyrate-producing bacteria isolated from human gut.</title>
        <authorList>
            <person name="Zhang Q."/>
            <person name="Zhao L."/>
        </authorList>
    </citation>
    <scope>NUCLEOTIDE SEQUENCE [LARGE SCALE GENOMIC DNA]</scope>
    <source>
        <strain evidence="4 5">21</strain>
    </source>
</reference>
<dbReference type="Pfam" id="PF17853">
    <property type="entry name" value="GGDEF_2"/>
    <property type="match status" value="1"/>
</dbReference>
<dbReference type="InterPro" id="IPR025736">
    <property type="entry name" value="PucR_C-HTH_dom"/>
</dbReference>
<comment type="caution">
    <text evidence="4">The sequence shown here is derived from an EMBL/GenBank/DDBJ whole genome shotgun (WGS) entry which is preliminary data.</text>
</comment>
<dbReference type="OrthoDB" id="9792148at2"/>
<sequence length="536" mass="63245">MKVTLEMVLTRFFAQHKEANLFSKITDTQMHHALLGIQLLPRHMENLSADYLYVTDQFYYSAQISRDCRKVKPDNVYPPDIAETDLSFIVFGSEAPDSGDLSQNAIFIQTDMELAEGFNALQNVYAEFIEWGRQLDFAIFRNADFQEFIDISEEMIACPILVYDPALKLLAYSRMYPGLDDRIFQTAIANGYLDLETVKYFEKERIFAQMDHTGSAVGEPDNFRMHADFARAINIRNELAVYCILLYTSEYPRSYINELYQIFCNSIEHLLEKQHADFLKNRSVTDYFLMDLLDNPETPPEQIKERIYYNDLDYEGNYIVICLHSDIKQKPSENYFIQLLRNNMINCRIFAYHGGIVILYHLPKFRETDYRDYLRDQLHTILKDFADRSITLYFSKPFTTIGQFAEAYQQAESLHQMNLSMNDTMYCFYEDHWLKYLIGSTPQKEKSFSFCEPSLLQMLHADTKKSRQQLEILYEYLRCDRKLTDVAGKLGMHRNNVIYHVKQISEEFHLNFDDPDVRLRLLMSFEVLKFSKLFIR</sequence>
<feature type="domain" description="PucR C-terminal helix-turn-helix" evidence="2">
    <location>
        <begin position="470"/>
        <end position="526"/>
    </location>
</feature>
<dbReference type="Proteomes" id="UP000245288">
    <property type="component" value="Unassembled WGS sequence"/>
</dbReference>
<dbReference type="EMBL" id="JRFU01000227">
    <property type="protein sequence ID" value="PWE85319.1"/>
    <property type="molecule type" value="Genomic_DNA"/>
</dbReference>
<evidence type="ECO:0000259" key="3">
    <source>
        <dbReference type="Pfam" id="PF17853"/>
    </source>
</evidence>
<evidence type="ECO:0000256" key="1">
    <source>
        <dbReference type="ARBA" id="ARBA00006754"/>
    </source>
</evidence>
<protein>
    <recommendedName>
        <fullName evidence="6">PucR C-terminal helix-turn-helix domain-containing protein</fullName>
    </recommendedName>
</protein>
<keyword evidence="5" id="KW-1185">Reference proteome</keyword>